<evidence type="ECO:0000256" key="18">
    <source>
        <dbReference type="ARBA" id="ARBA00042937"/>
    </source>
</evidence>
<organism evidence="20 21">
    <name type="scientific">Cynoglossus semilaevis</name>
    <name type="common">Tongue sole</name>
    <dbReference type="NCBI Taxonomy" id="244447"/>
    <lineage>
        <taxon>Eukaryota</taxon>
        <taxon>Metazoa</taxon>
        <taxon>Chordata</taxon>
        <taxon>Craniata</taxon>
        <taxon>Vertebrata</taxon>
        <taxon>Euteleostomi</taxon>
        <taxon>Actinopterygii</taxon>
        <taxon>Neopterygii</taxon>
        <taxon>Teleostei</taxon>
        <taxon>Neoteleostei</taxon>
        <taxon>Acanthomorphata</taxon>
        <taxon>Carangaria</taxon>
        <taxon>Pleuronectiformes</taxon>
        <taxon>Pleuronectoidei</taxon>
        <taxon>Cynoglossidae</taxon>
        <taxon>Cynoglossinae</taxon>
        <taxon>Cynoglossus</taxon>
    </lineage>
</organism>
<evidence type="ECO:0000256" key="16">
    <source>
        <dbReference type="ARBA" id="ARBA00041657"/>
    </source>
</evidence>
<protein>
    <recommendedName>
        <fullName evidence="15">Potassium voltage-gated channel subfamily E member 2</fullName>
    </recommendedName>
    <alternativeName>
        <fullName evidence="16">MinK-related peptide 1</fullName>
    </alternativeName>
    <alternativeName>
        <fullName evidence="17">Minimum potassium ion channel-related peptide 1</fullName>
    </alternativeName>
    <alternativeName>
        <fullName evidence="18">Potassium channel subunit beta MiRP1</fullName>
    </alternativeName>
</protein>
<sequence>MWTLTFRQQMAEPGWSNLTLDLQESLTYDLAHNLDNWRRNATAADKNLAENKVRNVIWYLVVMTGIFTFIVVVILVATVKSKRREHSNDPYHRYIKEDWTAQLQQSHVIINAAALPTTNCY</sequence>
<dbReference type="GO" id="GO:0086091">
    <property type="term" value="P:regulation of heart rate by cardiac conduction"/>
    <property type="evidence" value="ECO:0007669"/>
    <property type="project" value="TreeGrafter"/>
</dbReference>
<keyword evidence="13" id="KW-0407">Ion channel</keyword>
<dbReference type="GO" id="GO:0097623">
    <property type="term" value="P:potassium ion export across plasma membrane"/>
    <property type="evidence" value="ECO:0007669"/>
    <property type="project" value="TreeGrafter"/>
</dbReference>
<evidence type="ECO:0000256" key="13">
    <source>
        <dbReference type="ARBA" id="ARBA00023303"/>
    </source>
</evidence>
<comment type="subcellular location">
    <subcellularLocation>
        <location evidence="14">Apical cell membrane</location>
        <topology evidence="14">Single-pass membrane protein</topology>
    </subcellularLocation>
    <subcellularLocation>
        <location evidence="1">Cell membrane</location>
        <topology evidence="1">Single-pass type I membrane protein</topology>
    </subcellularLocation>
</comment>
<evidence type="ECO:0000313" key="21">
    <source>
        <dbReference type="Proteomes" id="UP000265120"/>
    </source>
</evidence>
<dbReference type="STRING" id="244447.ENSCSEP00000016917"/>
<evidence type="ECO:0000313" key="20">
    <source>
        <dbReference type="Ensembl" id="ENSCSEP00000016917.1"/>
    </source>
</evidence>
<dbReference type="AlphaFoldDB" id="A0A3P8VRF2"/>
<reference evidence="20" key="2">
    <citation type="submission" date="2025-08" db="UniProtKB">
        <authorList>
            <consortium name="Ensembl"/>
        </authorList>
    </citation>
    <scope>IDENTIFICATION</scope>
</reference>
<dbReference type="GeneTree" id="ENSGT00980000202612"/>
<evidence type="ECO:0000256" key="19">
    <source>
        <dbReference type="SAM" id="Phobius"/>
    </source>
</evidence>
<evidence type="ECO:0000256" key="7">
    <source>
        <dbReference type="ARBA" id="ARBA00022826"/>
    </source>
</evidence>
<dbReference type="PANTHER" id="PTHR15282:SF8">
    <property type="entry name" value="POTASSIUM VOLTAGE-GATED CHANNEL SUBFAMILY E MEMBER 2"/>
    <property type="match status" value="1"/>
</dbReference>
<dbReference type="OMA" id="RIFVTYM"/>
<accession>A0A3P8VRF2</accession>
<evidence type="ECO:0000256" key="6">
    <source>
        <dbReference type="ARBA" id="ARBA00022692"/>
    </source>
</evidence>
<evidence type="ECO:0000256" key="8">
    <source>
        <dbReference type="ARBA" id="ARBA00022882"/>
    </source>
</evidence>
<reference evidence="20" key="3">
    <citation type="submission" date="2025-09" db="UniProtKB">
        <authorList>
            <consortium name="Ensembl"/>
        </authorList>
    </citation>
    <scope>IDENTIFICATION</scope>
</reference>
<evidence type="ECO:0000256" key="11">
    <source>
        <dbReference type="ARBA" id="ARBA00023065"/>
    </source>
</evidence>
<keyword evidence="4" id="KW-1003">Cell membrane</keyword>
<evidence type="ECO:0000256" key="5">
    <source>
        <dbReference type="ARBA" id="ARBA00022538"/>
    </source>
</evidence>
<evidence type="ECO:0000256" key="15">
    <source>
        <dbReference type="ARBA" id="ARBA00039513"/>
    </source>
</evidence>
<dbReference type="Proteomes" id="UP000265120">
    <property type="component" value="Chromosome 16"/>
</dbReference>
<keyword evidence="12 19" id="KW-0472">Membrane</keyword>
<evidence type="ECO:0000256" key="4">
    <source>
        <dbReference type="ARBA" id="ARBA00022475"/>
    </source>
</evidence>
<keyword evidence="10 19" id="KW-1133">Transmembrane helix</keyword>
<keyword evidence="9" id="KW-0630">Potassium</keyword>
<evidence type="ECO:0000256" key="14">
    <source>
        <dbReference type="ARBA" id="ARBA00037861"/>
    </source>
</evidence>
<evidence type="ECO:0000256" key="9">
    <source>
        <dbReference type="ARBA" id="ARBA00022958"/>
    </source>
</evidence>
<keyword evidence="3" id="KW-0813">Transport</keyword>
<proteinExistence type="inferred from homology"/>
<dbReference type="InterPro" id="IPR000369">
    <property type="entry name" value="K_chnl_KCNE"/>
</dbReference>
<evidence type="ECO:0000256" key="2">
    <source>
        <dbReference type="ARBA" id="ARBA00005688"/>
    </source>
</evidence>
<dbReference type="Pfam" id="PF02060">
    <property type="entry name" value="ISK_Channel"/>
    <property type="match status" value="1"/>
</dbReference>
<dbReference type="GO" id="GO:0008076">
    <property type="term" value="C:voltage-gated potassium channel complex"/>
    <property type="evidence" value="ECO:0007669"/>
    <property type="project" value="TreeGrafter"/>
</dbReference>
<dbReference type="GO" id="GO:0015459">
    <property type="term" value="F:potassium channel regulator activity"/>
    <property type="evidence" value="ECO:0007669"/>
    <property type="project" value="TreeGrafter"/>
</dbReference>
<keyword evidence="8" id="KW-0851">Voltage-gated channel</keyword>
<dbReference type="GO" id="GO:0005251">
    <property type="term" value="F:delayed rectifier potassium channel activity"/>
    <property type="evidence" value="ECO:0007669"/>
    <property type="project" value="TreeGrafter"/>
</dbReference>
<evidence type="ECO:0000256" key="12">
    <source>
        <dbReference type="ARBA" id="ARBA00023136"/>
    </source>
</evidence>
<dbReference type="GO" id="GO:0016324">
    <property type="term" value="C:apical plasma membrane"/>
    <property type="evidence" value="ECO:0007669"/>
    <property type="project" value="UniProtKB-SubCell"/>
</dbReference>
<evidence type="ECO:0000256" key="1">
    <source>
        <dbReference type="ARBA" id="ARBA00004251"/>
    </source>
</evidence>
<evidence type="ECO:0000256" key="10">
    <source>
        <dbReference type="ARBA" id="ARBA00022989"/>
    </source>
</evidence>
<reference evidence="20 21" key="1">
    <citation type="journal article" date="2014" name="Nat. Genet.">
        <title>Whole-genome sequence of a flatfish provides insights into ZW sex chromosome evolution and adaptation to a benthic lifestyle.</title>
        <authorList>
            <person name="Chen S."/>
            <person name="Zhang G."/>
            <person name="Shao C."/>
            <person name="Huang Q."/>
            <person name="Liu G."/>
            <person name="Zhang P."/>
            <person name="Song W."/>
            <person name="An N."/>
            <person name="Chalopin D."/>
            <person name="Volff J.N."/>
            <person name="Hong Y."/>
            <person name="Li Q."/>
            <person name="Sha Z."/>
            <person name="Zhou H."/>
            <person name="Xie M."/>
            <person name="Yu Q."/>
            <person name="Liu Y."/>
            <person name="Xiang H."/>
            <person name="Wang N."/>
            <person name="Wu K."/>
            <person name="Yang C."/>
            <person name="Zhou Q."/>
            <person name="Liao X."/>
            <person name="Yang L."/>
            <person name="Hu Q."/>
            <person name="Zhang J."/>
            <person name="Meng L."/>
            <person name="Jin L."/>
            <person name="Tian Y."/>
            <person name="Lian J."/>
            <person name="Yang J."/>
            <person name="Miao G."/>
            <person name="Liu S."/>
            <person name="Liang Z."/>
            <person name="Yan F."/>
            <person name="Li Y."/>
            <person name="Sun B."/>
            <person name="Zhang H."/>
            <person name="Zhang J."/>
            <person name="Zhu Y."/>
            <person name="Du M."/>
            <person name="Zhao Y."/>
            <person name="Schartl M."/>
            <person name="Tang Q."/>
            <person name="Wang J."/>
        </authorList>
    </citation>
    <scope>NUCLEOTIDE SEQUENCE</scope>
</reference>
<dbReference type="InParanoid" id="A0A3P8VRF2"/>
<keyword evidence="7" id="KW-0631">Potassium channel</keyword>
<name>A0A3P8VRF2_CYNSE</name>
<keyword evidence="21" id="KW-1185">Reference proteome</keyword>
<keyword evidence="6 19" id="KW-0812">Transmembrane</keyword>
<dbReference type="GO" id="GO:0044325">
    <property type="term" value="F:transmembrane transporter binding"/>
    <property type="evidence" value="ECO:0007669"/>
    <property type="project" value="TreeGrafter"/>
</dbReference>
<keyword evidence="5" id="KW-0633">Potassium transport</keyword>
<keyword evidence="11" id="KW-0406">Ion transport</keyword>
<feature type="transmembrane region" description="Helical" evidence="19">
    <location>
        <begin position="56"/>
        <end position="77"/>
    </location>
</feature>
<dbReference type="GO" id="GO:0060307">
    <property type="term" value="P:regulation of ventricular cardiac muscle cell membrane repolarization"/>
    <property type="evidence" value="ECO:0007669"/>
    <property type="project" value="TreeGrafter"/>
</dbReference>
<comment type="similarity">
    <text evidence="2">Belongs to the potassium channel KCNE family.</text>
</comment>
<dbReference type="GO" id="GO:1902282">
    <property type="term" value="F:voltage-gated potassium channel activity involved in ventricular cardiac muscle cell action potential repolarization"/>
    <property type="evidence" value="ECO:0007669"/>
    <property type="project" value="TreeGrafter"/>
</dbReference>
<evidence type="ECO:0000256" key="17">
    <source>
        <dbReference type="ARBA" id="ARBA00042904"/>
    </source>
</evidence>
<dbReference type="PANTHER" id="PTHR15282">
    <property type="entry name" value="POTASSIUM VOLTAGE-GATED CHANNEL SUBFAMILY E MEMBER 1, 3"/>
    <property type="match status" value="1"/>
</dbReference>
<evidence type="ECO:0000256" key="3">
    <source>
        <dbReference type="ARBA" id="ARBA00022448"/>
    </source>
</evidence>
<dbReference type="Ensembl" id="ENSCSET00000017130.1">
    <property type="protein sequence ID" value="ENSCSEP00000016917.1"/>
    <property type="gene ID" value="ENSCSEG00000010876.1"/>
</dbReference>